<protein>
    <recommendedName>
        <fullName evidence="7 10">Ribulose-phosphate 3-epimerase</fullName>
        <ecNumber evidence="7 10">5.1.3.1</ecNumber>
    </recommendedName>
</protein>
<comment type="cofactor">
    <cofactor evidence="2">
        <name>Mn(2+)</name>
        <dbReference type="ChEBI" id="CHEBI:29035"/>
    </cofactor>
</comment>
<evidence type="ECO:0000256" key="1">
    <source>
        <dbReference type="ARBA" id="ARBA00001782"/>
    </source>
</evidence>
<dbReference type="InterPro" id="IPR026019">
    <property type="entry name" value="Ribul_P_3_epim"/>
</dbReference>
<proteinExistence type="inferred from homology"/>
<evidence type="ECO:0000256" key="3">
    <source>
        <dbReference type="ARBA" id="ARBA00001941"/>
    </source>
</evidence>
<evidence type="ECO:0000313" key="11">
    <source>
        <dbReference type="EMBL" id="QYN53830.1"/>
    </source>
</evidence>
<dbReference type="CDD" id="cd00429">
    <property type="entry name" value="RPE"/>
    <property type="match status" value="1"/>
</dbReference>
<evidence type="ECO:0000256" key="7">
    <source>
        <dbReference type="ARBA" id="ARBA00013188"/>
    </source>
</evidence>
<dbReference type="NCBIfam" id="NF004076">
    <property type="entry name" value="PRK05581.1-4"/>
    <property type="match status" value="1"/>
</dbReference>
<dbReference type="EC" id="5.1.3.1" evidence="7 10"/>
<keyword evidence="8" id="KW-0479">Metal-binding</keyword>
<comment type="catalytic activity">
    <reaction evidence="1">
        <text>D-ribulose 5-phosphate = D-xylulose 5-phosphate</text>
        <dbReference type="Rhea" id="RHEA:13677"/>
        <dbReference type="ChEBI" id="CHEBI:57737"/>
        <dbReference type="ChEBI" id="CHEBI:58121"/>
        <dbReference type="EC" id="5.1.3.1"/>
    </reaction>
</comment>
<comment type="cofactor">
    <cofactor evidence="3">
        <name>Co(2+)</name>
        <dbReference type="ChEBI" id="CHEBI:48828"/>
    </cofactor>
</comment>
<evidence type="ECO:0000313" key="12">
    <source>
        <dbReference type="Proteomes" id="UP000826550"/>
    </source>
</evidence>
<comment type="cofactor">
    <cofactor evidence="5">
        <name>Fe(2+)</name>
        <dbReference type="ChEBI" id="CHEBI:29033"/>
    </cofactor>
</comment>
<dbReference type="InterPro" id="IPR000056">
    <property type="entry name" value="Ribul_P_3_epim-like"/>
</dbReference>
<dbReference type="PROSITE" id="PS01085">
    <property type="entry name" value="RIBUL_P_3_EPIMER_1"/>
    <property type="match status" value="1"/>
</dbReference>
<organism evidence="11 12">
    <name type="scientific">Lactobacillus panisapium</name>
    <dbReference type="NCBI Taxonomy" id="2012495"/>
    <lineage>
        <taxon>Bacteria</taxon>
        <taxon>Bacillati</taxon>
        <taxon>Bacillota</taxon>
        <taxon>Bacilli</taxon>
        <taxon>Lactobacillales</taxon>
        <taxon>Lactobacillaceae</taxon>
        <taxon>Lactobacillus</taxon>
    </lineage>
</organism>
<dbReference type="PANTHER" id="PTHR11749">
    <property type="entry name" value="RIBULOSE-5-PHOSPHATE-3-EPIMERASE"/>
    <property type="match status" value="1"/>
</dbReference>
<accession>A0ABX8W7S7</accession>
<dbReference type="InterPro" id="IPR013785">
    <property type="entry name" value="Aldolase_TIM"/>
</dbReference>
<dbReference type="EMBL" id="CP048268">
    <property type="protein sequence ID" value="QYN53830.1"/>
    <property type="molecule type" value="Genomic_DNA"/>
</dbReference>
<keyword evidence="9 11" id="KW-0413">Isomerase</keyword>
<keyword evidence="12" id="KW-1185">Reference proteome</keyword>
<dbReference type="GO" id="GO:0004750">
    <property type="term" value="F:D-ribulose-phosphate 3-epimerase activity"/>
    <property type="evidence" value="ECO:0007669"/>
    <property type="project" value="UniProtKB-EC"/>
</dbReference>
<name>A0ABX8W7S7_9LACO</name>
<evidence type="ECO:0000256" key="9">
    <source>
        <dbReference type="ARBA" id="ARBA00023235"/>
    </source>
</evidence>
<evidence type="ECO:0000256" key="6">
    <source>
        <dbReference type="ARBA" id="ARBA00009541"/>
    </source>
</evidence>
<evidence type="ECO:0000256" key="2">
    <source>
        <dbReference type="ARBA" id="ARBA00001936"/>
    </source>
</evidence>
<dbReference type="InterPro" id="IPR011060">
    <property type="entry name" value="RibuloseP-bd_barrel"/>
</dbReference>
<evidence type="ECO:0000256" key="4">
    <source>
        <dbReference type="ARBA" id="ARBA00001947"/>
    </source>
</evidence>
<gene>
    <name evidence="11" type="primary">rpe</name>
    <name evidence="11" type="ORF">GYM71_06100</name>
</gene>
<reference evidence="11 12" key="1">
    <citation type="submission" date="2020-01" db="EMBL/GenBank/DDBJ databases">
        <title>Vast differences in strain-level diversity in the gut microbiota of two closely related honey bee species.</title>
        <authorList>
            <person name="Ellegaard K.M."/>
            <person name="Suenami S."/>
            <person name="Miyazaki R."/>
            <person name="Engel P."/>
        </authorList>
    </citation>
    <scope>NUCLEOTIDE SEQUENCE [LARGE SCALE GENOMIC DNA]</scope>
    <source>
        <strain evidence="11 12">ESL0416</strain>
    </source>
</reference>
<dbReference type="NCBIfam" id="TIGR01163">
    <property type="entry name" value="rpe"/>
    <property type="match status" value="1"/>
</dbReference>
<dbReference type="PROSITE" id="PS01086">
    <property type="entry name" value="RIBUL_P_3_EPIMER_2"/>
    <property type="match status" value="1"/>
</dbReference>
<dbReference type="Proteomes" id="UP000826550">
    <property type="component" value="Chromosome"/>
</dbReference>
<sequence>MLIAPSILNINNLDLIKDIQVAADAGITRFHIDIMDGHFVPNLSLGPQVVSDFKKAFPDLEAEVHLMSDNPDDLVPAFIKAGADLILLHYEAINEEDLSKWIAFLHASKVKVGLVLNPDTPVSVLAKYSALIDQVLIMTVYPGFGGQKFISESCSKIEEAKKIIGDNVPIEVDGGINDETAQLTKKAGAEIFVAGSYLFCQDSIPQQITKLRQSIDE</sequence>
<evidence type="ECO:0000256" key="5">
    <source>
        <dbReference type="ARBA" id="ARBA00001954"/>
    </source>
</evidence>
<evidence type="ECO:0000256" key="10">
    <source>
        <dbReference type="NCBIfam" id="TIGR01163"/>
    </source>
</evidence>
<dbReference type="SUPFAM" id="SSF51366">
    <property type="entry name" value="Ribulose-phoshate binding barrel"/>
    <property type="match status" value="1"/>
</dbReference>
<comment type="similarity">
    <text evidence="6">Belongs to the ribulose-phosphate 3-epimerase family.</text>
</comment>
<dbReference type="Gene3D" id="3.20.20.70">
    <property type="entry name" value="Aldolase class I"/>
    <property type="match status" value="1"/>
</dbReference>
<comment type="cofactor">
    <cofactor evidence="4">
        <name>Zn(2+)</name>
        <dbReference type="ChEBI" id="CHEBI:29105"/>
    </cofactor>
</comment>
<dbReference type="Pfam" id="PF00834">
    <property type="entry name" value="Ribul_P_3_epim"/>
    <property type="match status" value="1"/>
</dbReference>
<dbReference type="RefSeq" id="WP_220221188.1">
    <property type="nucleotide sequence ID" value="NZ_CP048268.1"/>
</dbReference>
<evidence type="ECO:0000256" key="8">
    <source>
        <dbReference type="ARBA" id="ARBA00022723"/>
    </source>
</evidence>